<feature type="non-terminal residue" evidence="4">
    <location>
        <position position="102"/>
    </location>
</feature>
<dbReference type="SUPFAM" id="SSF160369">
    <property type="entry name" value="Ribosomal protein L10-like"/>
    <property type="match status" value="1"/>
</dbReference>
<organism evidence="4">
    <name type="scientific">mine drainage metagenome</name>
    <dbReference type="NCBI Taxonomy" id="410659"/>
    <lineage>
        <taxon>unclassified sequences</taxon>
        <taxon>metagenomes</taxon>
        <taxon>ecological metagenomes</taxon>
    </lineage>
</organism>
<reference evidence="4" key="2">
    <citation type="journal article" date="2014" name="ISME J.">
        <title>Microbial stratification in low pH oxic and suboxic macroscopic growths along an acid mine drainage.</title>
        <authorList>
            <person name="Mendez-Garcia C."/>
            <person name="Mesa V."/>
            <person name="Sprenger R.R."/>
            <person name="Richter M."/>
            <person name="Diez M.S."/>
            <person name="Solano J."/>
            <person name="Bargiela R."/>
            <person name="Golyshina O.V."/>
            <person name="Manteca A."/>
            <person name="Ramos J.L."/>
            <person name="Gallego J.R."/>
            <person name="Llorente I."/>
            <person name="Martins Dos Santos V.A."/>
            <person name="Jensen O.N."/>
            <person name="Pelaez A.I."/>
            <person name="Sanchez J."/>
            <person name="Ferrer M."/>
        </authorList>
    </citation>
    <scope>NUCLEOTIDE SEQUENCE</scope>
</reference>
<evidence type="ECO:0000256" key="1">
    <source>
        <dbReference type="ARBA" id="ARBA00008889"/>
    </source>
</evidence>
<dbReference type="Pfam" id="PF00466">
    <property type="entry name" value="Ribosomal_L10"/>
    <property type="match status" value="1"/>
</dbReference>
<dbReference type="AlphaFoldDB" id="T1B603"/>
<keyword evidence="2 4" id="KW-0689">Ribosomal protein</keyword>
<gene>
    <name evidence="4" type="ORF">B1A_14064</name>
</gene>
<evidence type="ECO:0000256" key="2">
    <source>
        <dbReference type="ARBA" id="ARBA00022980"/>
    </source>
</evidence>
<proteinExistence type="inferred from homology"/>
<dbReference type="EMBL" id="AUZX01010311">
    <property type="protein sequence ID" value="EQD48394.1"/>
    <property type="molecule type" value="Genomic_DNA"/>
</dbReference>
<reference evidence="4" key="1">
    <citation type="submission" date="2013-08" db="EMBL/GenBank/DDBJ databases">
        <authorList>
            <person name="Mendez C."/>
            <person name="Richter M."/>
            <person name="Ferrer M."/>
            <person name="Sanchez J."/>
        </authorList>
    </citation>
    <scope>NUCLEOTIDE SEQUENCE</scope>
</reference>
<keyword evidence="3" id="KW-0687">Ribonucleoprotein</keyword>
<dbReference type="Gene3D" id="3.30.70.1730">
    <property type="match status" value="1"/>
</dbReference>
<comment type="caution">
    <text evidence="4">The sequence shown here is derived from an EMBL/GenBank/DDBJ whole genome shotgun (WGS) entry which is preliminary data.</text>
</comment>
<dbReference type="CDD" id="cd05797">
    <property type="entry name" value="Ribosomal_L10"/>
    <property type="match status" value="1"/>
</dbReference>
<accession>T1B603</accession>
<dbReference type="GO" id="GO:1990904">
    <property type="term" value="C:ribonucleoprotein complex"/>
    <property type="evidence" value="ECO:0007669"/>
    <property type="project" value="UniProtKB-KW"/>
</dbReference>
<dbReference type="InterPro" id="IPR043141">
    <property type="entry name" value="Ribosomal_uL10-like_sf"/>
</dbReference>
<dbReference type="NCBIfam" id="NF000955">
    <property type="entry name" value="PRK00099.1-1"/>
    <property type="match status" value="1"/>
</dbReference>
<evidence type="ECO:0000313" key="4">
    <source>
        <dbReference type="EMBL" id="EQD48394.1"/>
    </source>
</evidence>
<comment type="similarity">
    <text evidence="1">Belongs to the universal ribosomal protein uL10 family.</text>
</comment>
<evidence type="ECO:0000256" key="3">
    <source>
        <dbReference type="ARBA" id="ARBA00023274"/>
    </source>
</evidence>
<sequence length="102" mass="10915">MDNPRPDKVAIVEELNQKFASSAAVVVAEYRGLKVSDLEALRRSLALAGGSFKVYKNTLVKRSADAAGLEGLAAYLDGPTALAFVETDVVEVAKVLKEFTKT</sequence>
<dbReference type="InterPro" id="IPR047865">
    <property type="entry name" value="Ribosomal_uL10_bac_type"/>
</dbReference>
<protein>
    <submittedName>
        <fullName evidence="4">Ribosomal protein L10</fullName>
    </submittedName>
</protein>
<dbReference type="GO" id="GO:0005840">
    <property type="term" value="C:ribosome"/>
    <property type="evidence" value="ECO:0007669"/>
    <property type="project" value="UniProtKB-KW"/>
</dbReference>
<dbReference type="PANTHER" id="PTHR11560">
    <property type="entry name" value="39S RIBOSOMAL PROTEIN L10, MITOCHONDRIAL"/>
    <property type="match status" value="1"/>
</dbReference>
<dbReference type="InterPro" id="IPR001790">
    <property type="entry name" value="Ribosomal_uL10"/>
</dbReference>
<name>T1B603_9ZZZZ</name>